<dbReference type="EMBL" id="CACVAR010000105">
    <property type="protein sequence ID" value="CAA6802707.1"/>
    <property type="molecule type" value="Genomic_DNA"/>
</dbReference>
<feature type="non-terminal residue" evidence="1">
    <location>
        <position position="150"/>
    </location>
</feature>
<sequence length="150" mass="16915">MNTKINKLNFNIYGSSKSLEFYKRRFEMRLSIIIAISLLYAGCSTKNLSNNSAIKINQDGGLLFYAYMENGNELSRISKEQIKVKNKEEIIRVYKNGYYPIYLKMSSTCGYNVMGFVRSGDVMLCKSNYIEMDSPIASGIASVIALPIGL</sequence>
<accession>A0A6S6SBF2</accession>
<gene>
    <name evidence="1" type="ORF">HELGO_WM34240</name>
</gene>
<name>A0A6S6SBF2_9BACT</name>
<reference evidence="1" key="1">
    <citation type="submission" date="2020-01" db="EMBL/GenBank/DDBJ databases">
        <authorList>
            <person name="Meier V. D."/>
            <person name="Meier V D."/>
        </authorList>
    </citation>
    <scope>NUCLEOTIDE SEQUENCE</scope>
    <source>
        <strain evidence="1">HLG_WM_MAG_03</strain>
    </source>
</reference>
<evidence type="ECO:0000313" key="1">
    <source>
        <dbReference type="EMBL" id="CAA6802707.1"/>
    </source>
</evidence>
<proteinExistence type="predicted"/>
<organism evidence="1">
    <name type="scientific">uncultured Sulfurovum sp</name>
    <dbReference type="NCBI Taxonomy" id="269237"/>
    <lineage>
        <taxon>Bacteria</taxon>
        <taxon>Pseudomonadati</taxon>
        <taxon>Campylobacterota</taxon>
        <taxon>Epsilonproteobacteria</taxon>
        <taxon>Campylobacterales</taxon>
        <taxon>Sulfurovaceae</taxon>
        <taxon>Sulfurovum</taxon>
        <taxon>environmental samples</taxon>
    </lineage>
</organism>
<protein>
    <submittedName>
        <fullName evidence="1">Uncharacterized protein</fullName>
    </submittedName>
</protein>
<dbReference type="AlphaFoldDB" id="A0A6S6SBF2"/>